<feature type="chain" id="PRO_5015871774" evidence="2">
    <location>
        <begin position="26"/>
        <end position="195"/>
    </location>
</feature>
<name>A0A2V5HLY5_ASPV1</name>
<evidence type="ECO:0000313" key="3">
    <source>
        <dbReference type="EMBL" id="PYI17210.1"/>
    </source>
</evidence>
<dbReference type="AlphaFoldDB" id="A0A2V5HLY5"/>
<organism evidence="3 4">
    <name type="scientific">Aspergillus violaceofuscus (strain CBS 115571)</name>
    <dbReference type="NCBI Taxonomy" id="1450538"/>
    <lineage>
        <taxon>Eukaryota</taxon>
        <taxon>Fungi</taxon>
        <taxon>Dikarya</taxon>
        <taxon>Ascomycota</taxon>
        <taxon>Pezizomycotina</taxon>
        <taxon>Eurotiomycetes</taxon>
        <taxon>Eurotiomycetidae</taxon>
        <taxon>Eurotiales</taxon>
        <taxon>Aspergillaceae</taxon>
        <taxon>Aspergillus</taxon>
    </lineage>
</organism>
<evidence type="ECO:0000256" key="2">
    <source>
        <dbReference type="SAM" id="SignalP"/>
    </source>
</evidence>
<accession>A0A2V5HLY5</accession>
<protein>
    <submittedName>
        <fullName evidence="3">Uncharacterized protein</fullName>
    </submittedName>
</protein>
<sequence>MKHFILYPWTSWLRTAMLLPRRCTCFSSAASPPASDPSHLIPCLSVFSYFVRLHACDLSVRFHGLFITWLGIRPTFTQRDEKSHAWTNEQIDYFCLRSRSQDLAAQDVQTTQHATGTMRDQSTILEVNTFSSRSESPSPVQTNPSRIPYSQRQREHIPRVKAGCNTAPPFRKAQRQNPMHLVISKVLYPLIMSVS</sequence>
<keyword evidence="4" id="KW-1185">Reference proteome</keyword>
<dbReference type="Proteomes" id="UP000249829">
    <property type="component" value="Unassembled WGS sequence"/>
</dbReference>
<evidence type="ECO:0000256" key="1">
    <source>
        <dbReference type="SAM" id="MobiDB-lite"/>
    </source>
</evidence>
<proteinExistence type="predicted"/>
<reference evidence="3 4" key="1">
    <citation type="submission" date="2018-02" db="EMBL/GenBank/DDBJ databases">
        <title>The genomes of Aspergillus section Nigri reveals drivers in fungal speciation.</title>
        <authorList>
            <consortium name="DOE Joint Genome Institute"/>
            <person name="Vesth T.C."/>
            <person name="Nybo J."/>
            <person name="Theobald S."/>
            <person name="Brandl J."/>
            <person name="Frisvad J.C."/>
            <person name="Nielsen K.F."/>
            <person name="Lyhne E.K."/>
            <person name="Kogle M.E."/>
            <person name="Kuo A."/>
            <person name="Riley R."/>
            <person name="Clum A."/>
            <person name="Nolan M."/>
            <person name="Lipzen A."/>
            <person name="Salamov A."/>
            <person name="Henrissat B."/>
            <person name="Wiebenga A."/>
            <person name="De vries R.P."/>
            <person name="Grigoriev I.V."/>
            <person name="Mortensen U.H."/>
            <person name="Andersen M.R."/>
            <person name="Baker S.E."/>
        </authorList>
    </citation>
    <scope>NUCLEOTIDE SEQUENCE [LARGE SCALE GENOMIC DNA]</scope>
    <source>
        <strain evidence="3 4">CBS 115571</strain>
    </source>
</reference>
<feature type="signal peptide" evidence="2">
    <location>
        <begin position="1"/>
        <end position="25"/>
    </location>
</feature>
<keyword evidence="2" id="KW-0732">Signal</keyword>
<feature type="region of interest" description="Disordered" evidence="1">
    <location>
        <begin position="130"/>
        <end position="154"/>
    </location>
</feature>
<gene>
    <name evidence="3" type="ORF">BO99DRAFT_197787</name>
</gene>
<feature type="compositionally biased region" description="Polar residues" evidence="1">
    <location>
        <begin position="130"/>
        <end position="151"/>
    </location>
</feature>
<dbReference type="EMBL" id="KZ825159">
    <property type="protein sequence ID" value="PYI17210.1"/>
    <property type="molecule type" value="Genomic_DNA"/>
</dbReference>
<evidence type="ECO:0000313" key="4">
    <source>
        <dbReference type="Proteomes" id="UP000249829"/>
    </source>
</evidence>